<evidence type="ECO:0000256" key="2">
    <source>
        <dbReference type="ARBA" id="ARBA00022679"/>
    </source>
</evidence>
<dbReference type="GO" id="GO:0006298">
    <property type="term" value="P:mismatch repair"/>
    <property type="evidence" value="ECO:0007669"/>
    <property type="project" value="TreeGrafter"/>
</dbReference>
<dbReference type="GO" id="GO:1904047">
    <property type="term" value="F:S-adenosyl-L-methionine binding"/>
    <property type="evidence" value="ECO:0007669"/>
    <property type="project" value="TreeGrafter"/>
</dbReference>
<dbReference type="GO" id="GO:0009307">
    <property type="term" value="P:DNA restriction-modification system"/>
    <property type="evidence" value="ECO:0007669"/>
    <property type="project" value="InterPro"/>
</dbReference>
<dbReference type="GO" id="GO:0043565">
    <property type="term" value="F:sequence-specific DNA binding"/>
    <property type="evidence" value="ECO:0007669"/>
    <property type="project" value="TreeGrafter"/>
</dbReference>
<accession>A0A5M8QXU6</accession>
<organism evidence="4 5">
    <name type="scientific">Dyadobacter flavalbus</name>
    <dbReference type="NCBI Taxonomy" id="2579942"/>
    <lineage>
        <taxon>Bacteria</taxon>
        <taxon>Pseudomonadati</taxon>
        <taxon>Bacteroidota</taxon>
        <taxon>Cytophagia</taxon>
        <taxon>Cytophagales</taxon>
        <taxon>Spirosomataceae</taxon>
        <taxon>Dyadobacter</taxon>
    </lineage>
</organism>
<reference evidence="4 5" key="1">
    <citation type="submission" date="2019-05" db="EMBL/GenBank/DDBJ databases">
        <authorList>
            <person name="Qu J.-H."/>
        </authorList>
    </citation>
    <scope>NUCLEOTIDE SEQUENCE [LARGE SCALE GENOMIC DNA]</scope>
    <source>
        <strain evidence="4 5">NS28</strain>
    </source>
</reference>
<dbReference type="PRINTS" id="PR00505">
    <property type="entry name" value="D12N6MTFRASE"/>
</dbReference>
<evidence type="ECO:0000256" key="1">
    <source>
        <dbReference type="ARBA" id="ARBA00022603"/>
    </source>
</evidence>
<dbReference type="OrthoDB" id="32195at2"/>
<dbReference type="EMBL" id="VBSN01000044">
    <property type="protein sequence ID" value="KAA6438832.1"/>
    <property type="molecule type" value="Genomic_DNA"/>
</dbReference>
<keyword evidence="5" id="KW-1185">Reference proteome</keyword>
<protein>
    <submittedName>
        <fullName evidence="4">DNA adenine methylase</fullName>
    </submittedName>
</protein>
<keyword evidence="2" id="KW-0808">Transferase</keyword>
<dbReference type="InterPro" id="IPR012263">
    <property type="entry name" value="M_m6A_EcoRV"/>
</dbReference>
<dbReference type="PIRSF" id="PIRSF000398">
    <property type="entry name" value="M_m6A_EcoRV"/>
    <property type="match status" value="1"/>
</dbReference>
<evidence type="ECO:0000313" key="5">
    <source>
        <dbReference type="Proteomes" id="UP000323994"/>
    </source>
</evidence>
<dbReference type="GO" id="GO:0009007">
    <property type="term" value="F:site-specific DNA-methyltransferase (adenine-specific) activity"/>
    <property type="evidence" value="ECO:0007669"/>
    <property type="project" value="UniProtKB-EC"/>
</dbReference>
<gene>
    <name evidence="4" type="ORF">FEM33_15545</name>
</gene>
<dbReference type="Gene3D" id="3.40.50.150">
    <property type="entry name" value="Vaccinia Virus protein VP39"/>
    <property type="match status" value="2"/>
</dbReference>
<evidence type="ECO:0000313" key="4">
    <source>
        <dbReference type="EMBL" id="KAA6438832.1"/>
    </source>
</evidence>
<dbReference type="SUPFAM" id="SSF53335">
    <property type="entry name" value="S-adenosyl-L-methionine-dependent methyltransferases"/>
    <property type="match status" value="1"/>
</dbReference>
<name>A0A5M8QXU6_9BACT</name>
<dbReference type="AlphaFoldDB" id="A0A5M8QXU6"/>
<dbReference type="RefSeq" id="WP_139012944.1">
    <property type="nucleotide sequence ID" value="NZ_VBSN01000044.1"/>
</dbReference>
<dbReference type="Pfam" id="PF02086">
    <property type="entry name" value="MethyltransfD12"/>
    <property type="match status" value="1"/>
</dbReference>
<dbReference type="GO" id="GO:0032259">
    <property type="term" value="P:methylation"/>
    <property type="evidence" value="ECO:0007669"/>
    <property type="project" value="UniProtKB-KW"/>
</dbReference>
<keyword evidence="3" id="KW-0949">S-adenosyl-L-methionine</keyword>
<dbReference type="PANTHER" id="PTHR30481">
    <property type="entry name" value="DNA ADENINE METHYLASE"/>
    <property type="match status" value="1"/>
</dbReference>
<dbReference type="PANTHER" id="PTHR30481:SF4">
    <property type="entry name" value="SITE-SPECIFIC DNA-METHYLTRANSFERASE (ADENINE-SPECIFIC)"/>
    <property type="match status" value="1"/>
</dbReference>
<proteinExistence type="predicted"/>
<dbReference type="Proteomes" id="UP000323994">
    <property type="component" value="Unassembled WGS sequence"/>
</dbReference>
<comment type="caution">
    <text evidence="4">The sequence shown here is derived from an EMBL/GenBank/DDBJ whole genome shotgun (WGS) entry which is preliminary data.</text>
</comment>
<keyword evidence="1 4" id="KW-0489">Methyltransferase</keyword>
<dbReference type="InterPro" id="IPR012327">
    <property type="entry name" value="MeTrfase_D12"/>
</dbReference>
<dbReference type="InterPro" id="IPR029063">
    <property type="entry name" value="SAM-dependent_MTases_sf"/>
</dbReference>
<evidence type="ECO:0000256" key="3">
    <source>
        <dbReference type="ARBA" id="ARBA00022691"/>
    </source>
</evidence>
<sequence length="283" mass="32436">MITDIKRPVLRYHGGKFLLAPWIISHFPKHRIYVEPFGGGASVLMRKQRSYAEVYNDKWDTVVNVFQVLRDPDLSANLKRQLELTPFSRSEFMKTGEIDIQSVSDPIEKARLTIFRSFAGFGSASTNAKYATGFRANSHRSGTTPAQDWVNYPANIESFVDRLRGVCIENRDFKEISLQHDSTETLHFWDPPYVHETRNMARGNAAYECEMTDQDHIDMIEFANTLTGMVIICGYDCDLYQVHLQGWLKVSRKAFADGAAERVECLWLNPAARARQNQLTIFN</sequence>